<accession>A0A2B4R9Q6</accession>
<name>A0A2B4R9Q6_STYPI</name>
<dbReference type="Pfam" id="PF12770">
    <property type="entry name" value="CHAT"/>
    <property type="match status" value="2"/>
</dbReference>
<dbReference type="InterPro" id="IPR011990">
    <property type="entry name" value="TPR-like_helical_dom_sf"/>
</dbReference>
<organism evidence="2 3">
    <name type="scientific">Stylophora pistillata</name>
    <name type="common">Smooth cauliflower coral</name>
    <dbReference type="NCBI Taxonomy" id="50429"/>
    <lineage>
        <taxon>Eukaryota</taxon>
        <taxon>Metazoa</taxon>
        <taxon>Cnidaria</taxon>
        <taxon>Anthozoa</taxon>
        <taxon>Hexacorallia</taxon>
        <taxon>Scleractinia</taxon>
        <taxon>Astrocoeniina</taxon>
        <taxon>Pocilloporidae</taxon>
        <taxon>Stylophora</taxon>
    </lineage>
</organism>
<dbReference type="EMBL" id="LSMT01001098">
    <property type="protein sequence ID" value="PFX13015.1"/>
    <property type="molecule type" value="Genomic_DNA"/>
</dbReference>
<evidence type="ECO:0000313" key="3">
    <source>
        <dbReference type="Proteomes" id="UP000225706"/>
    </source>
</evidence>
<feature type="domain" description="CHAT" evidence="1">
    <location>
        <begin position="243"/>
        <end position="368"/>
    </location>
</feature>
<protein>
    <submittedName>
        <fullName evidence="2">Tetratricopeptide repeat protein 28</fullName>
    </submittedName>
</protein>
<evidence type="ECO:0000313" key="2">
    <source>
        <dbReference type="EMBL" id="PFX13015.1"/>
    </source>
</evidence>
<dbReference type="Gene3D" id="1.25.40.10">
    <property type="entry name" value="Tetratricopeptide repeat domain"/>
    <property type="match status" value="1"/>
</dbReference>
<keyword evidence="3" id="KW-1185">Reference proteome</keyword>
<gene>
    <name evidence="2" type="primary">Ttc28</name>
    <name evidence="2" type="ORF">AWC38_SpisGene22944</name>
</gene>
<comment type="caution">
    <text evidence="2">The sequence shown here is derived from an EMBL/GenBank/DDBJ whole genome shotgun (WGS) entry which is preliminary data.</text>
</comment>
<dbReference type="Proteomes" id="UP000225706">
    <property type="component" value="Unassembled WGS sequence"/>
</dbReference>
<dbReference type="PANTHER" id="PTHR10098">
    <property type="entry name" value="RAPSYN-RELATED"/>
    <property type="match status" value="1"/>
</dbReference>
<dbReference type="AlphaFoldDB" id="A0A2B4R9Q6"/>
<dbReference type="OrthoDB" id="5986190at2759"/>
<proteinExistence type="predicted"/>
<dbReference type="InterPro" id="IPR024983">
    <property type="entry name" value="CHAT_dom"/>
</dbReference>
<dbReference type="STRING" id="50429.A0A2B4R9Q6"/>
<sequence length="441" mass="49711">MAEEYFKKALTLSRDIGHKCYELKCLCNLSVMKLLQFDTKEACSFLFQSIEVFDTLRGSLKDSDQFKTSFLEEHGASPYKLLSQLLSKTGKLEDALYVEELRRARGLAELMAAWYSVEEPISGNPKSWCDIQNIVSKERSPACLYISVGEKDVRYWILKATGAILFTEKEVSLEKNVETGLVPDLDQFFTKSFRGLGNLPEQNCEDRSLDNTESMLLHYENRALLRDCHDNHVKKNLDLCNKIILAPVADLLKEPEMIIVPDSSLYQVPFAVLIDKGGKYLSQFSKFRIVPFLTTLKLIQDSPPEYHTQTDALIVGDPEVGEVIYKGRRMIITSLPCARKGAEILGRLLGVKPLIGEHASKQAVLQAIHSIRSEGIIGIARAFLGSGARSVLAAQWALDDAATEKFMTCFYKHLYRGESASESLNETRKWMRNNGFEDVSK</sequence>
<feature type="domain" description="CHAT" evidence="1">
    <location>
        <begin position="372"/>
        <end position="434"/>
    </location>
</feature>
<dbReference type="PANTHER" id="PTHR10098:SF108">
    <property type="entry name" value="TETRATRICOPEPTIDE REPEAT PROTEIN 28"/>
    <property type="match status" value="1"/>
</dbReference>
<evidence type="ECO:0000259" key="1">
    <source>
        <dbReference type="Pfam" id="PF12770"/>
    </source>
</evidence>
<reference evidence="3" key="1">
    <citation type="journal article" date="2017" name="bioRxiv">
        <title>Comparative analysis of the genomes of Stylophora pistillata and Acropora digitifera provides evidence for extensive differences between species of corals.</title>
        <authorList>
            <person name="Voolstra C.R."/>
            <person name="Li Y."/>
            <person name="Liew Y.J."/>
            <person name="Baumgarten S."/>
            <person name="Zoccola D."/>
            <person name="Flot J.-F."/>
            <person name="Tambutte S."/>
            <person name="Allemand D."/>
            <person name="Aranda M."/>
        </authorList>
    </citation>
    <scope>NUCLEOTIDE SEQUENCE [LARGE SCALE GENOMIC DNA]</scope>
</reference>